<evidence type="ECO:0000256" key="1">
    <source>
        <dbReference type="ARBA" id="ARBA00000085"/>
    </source>
</evidence>
<dbReference type="Gene3D" id="3.30.565.10">
    <property type="entry name" value="Histidine kinase-like ATPase, C-terminal domain"/>
    <property type="match status" value="1"/>
</dbReference>
<dbReference type="InterPro" id="IPR003661">
    <property type="entry name" value="HisK_dim/P_dom"/>
</dbReference>
<dbReference type="Gene3D" id="1.10.287.130">
    <property type="match status" value="1"/>
</dbReference>
<dbReference type="Proteomes" id="UP001155077">
    <property type="component" value="Unassembled WGS sequence"/>
</dbReference>
<evidence type="ECO:0000256" key="6">
    <source>
        <dbReference type="ARBA" id="ARBA00023012"/>
    </source>
</evidence>
<dbReference type="PANTHER" id="PTHR45453">
    <property type="entry name" value="PHOSPHATE REGULON SENSOR PROTEIN PHOR"/>
    <property type="match status" value="1"/>
</dbReference>
<dbReference type="SUPFAM" id="SSF47384">
    <property type="entry name" value="Homodimeric domain of signal transducing histidine kinase"/>
    <property type="match status" value="1"/>
</dbReference>
<dbReference type="InterPro" id="IPR036890">
    <property type="entry name" value="HATPase_C_sf"/>
</dbReference>
<dbReference type="SMART" id="SM00387">
    <property type="entry name" value="HATPase_c"/>
    <property type="match status" value="1"/>
</dbReference>
<feature type="transmembrane region" description="Helical" evidence="7">
    <location>
        <begin position="135"/>
        <end position="158"/>
    </location>
</feature>
<sequence length="423" mass="49555">MKLLNYTSKYFAWLLFFVLTGWAIIFYFQMLDEIYDSMDDGLENQKLLVIRNTRQKDSMLIKSDFGDGYYTLNTISEKSALSFKDSYRDTLMYMHNEQDYEPVRLLESVFKQNDQYYKVKVITSMVEEDDLIEDLLFSILWLYLGLILSILILNNLILKKVWNPFYKLLENLRNFKIEKDQKIDLEDSKIEEFNTLNEDINDLITKSVRSYQSQKQFIENASHEIQTPIAIAINKLELLLEDNNLEEKQANKIISAIENLERLSRFNQSLLLLAKIENKQFPETQEINLNELTQNILKNFEDLIVHKNARLKVDSKEQLILYINPDLAQILLTNLIKNAIIHNPDSGLIRISIDSKNWQIANPGDESLDQKYLFTRFQKVKDNSRSSGLGLAISRAIANLYNLDLSYHFQDGHIFKISVSEAR</sequence>
<dbReference type="PROSITE" id="PS50109">
    <property type="entry name" value="HIS_KIN"/>
    <property type="match status" value="1"/>
</dbReference>
<evidence type="ECO:0000256" key="4">
    <source>
        <dbReference type="ARBA" id="ARBA00022679"/>
    </source>
</evidence>
<feature type="domain" description="Histidine kinase" evidence="8">
    <location>
        <begin position="220"/>
        <end position="423"/>
    </location>
</feature>
<dbReference type="PANTHER" id="PTHR45453:SF1">
    <property type="entry name" value="PHOSPHATE REGULON SENSOR PROTEIN PHOR"/>
    <property type="match status" value="1"/>
</dbReference>
<keyword evidence="4" id="KW-0808">Transferase</keyword>
<evidence type="ECO:0000313" key="9">
    <source>
        <dbReference type="EMBL" id="MCM8570843.1"/>
    </source>
</evidence>
<reference evidence="9" key="1">
    <citation type="submission" date="2022-06" db="EMBL/GenBank/DDBJ databases">
        <title>Gramella sediminis sp. nov., isolated from deep-sea sediment of the Indian Ocean.</title>
        <authorList>
            <person name="Yang L."/>
        </authorList>
    </citation>
    <scope>NUCLEOTIDE SEQUENCE</scope>
    <source>
        <strain evidence="9">HMD3159</strain>
    </source>
</reference>
<dbReference type="SMART" id="SM00388">
    <property type="entry name" value="HisKA"/>
    <property type="match status" value="1"/>
</dbReference>
<dbReference type="EC" id="2.7.13.3" evidence="2"/>
<dbReference type="Pfam" id="PF02518">
    <property type="entry name" value="HATPase_c"/>
    <property type="match status" value="1"/>
</dbReference>
<dbReference type="EMBL" id="JAMSCK010000006">
    <property type="protein sequence ID" value="MCM8570843.1"/>
    <property type="molecule type" value="Genomic_DNA"/>
</dbReference>
<keyword evidence="10" id="KW-1185">Reference proteome</keyword>
<evidence type="ECO:0000256" key="2">
    <source>
        <dbReference type="ARBA" id="ARBA00012438"/>
    </source>
</evidence>
<keyword evidence="7" id="KW-0812">Transmembrane</keyword>
<keyword evidence="7" id="KW-0472">Membrane</keyword>
<evidence type="ECO:0000256" key="3">
    <source>
        <dbReference type="ARBA" id="ARBA00022553"/>
    </source>
</evidence>
<comment type="catalytic activity">
    <reaction evidence="1">
        <text>ATP + protein L-histidine = ADP + protein N-phospho-L-histidine.</text>
        <dbReference type="EC" id="2.7.13.3"/>
    </reaction>
</comment>
<keyword evidence="5 9" id="KW-0418">Kinase</keyword>
<keyword evidence="3" id="KW-0597">Phosphoprotein</keyword>
<keyword evidence="6" id="KW-0902">Two-component regulatory system</keyword>
<gene>
    <name evidence="9" type="ORF">NE848_15710</name>
</gene>
<accession>A0ABT0Z542</accession>
<dbReference type="InterPro" id="IPR005467">
    <property type="entry name" value="His_kinase_dom"/>
</dbReference>
<name>A0ABT0Z542_9FLAO</name>
<evidence type="ECO:0000259" key="8">
    <source>
        <dbReference type="PROSITE" id="PS50109"/>
    </source>
</evidence>
<proteinExistence type="predicted"/>
<evidence type="ECO:0000313" key="10">
    <source>
        <dbReference type="Proteomes" id="UP001155077"/>
    </source>
</evidence>
<comment type="caution">
    <text evidence="9">The sequence shown here is derived from an EMBL/GenBank/DDBJ whole genome shotgun (WGS) entry which is preliminary data.</text>
</comment>
<dbReference type="RefSeq" id="WP_252115444.1">
    <property type="nucleotide sequence ID" value="NZ_JAMSCK010000006.1"/>
</dbReference>
<dbReference type="InterPro" id="IPR050351">
    <property type="entry name" value="BphY/WalK/GraS-like"/>
</dbReference>
<dbReference type="GO" id="GO:0016301">
    <property type="term" value="F:kinase activity"/>
    <property type="evidence" value="ECO:0007669"/>
    <property type="project" value="UniProtKB-KW"/>
</dbReference>
<evidence type="ECO:0000256" key="5">
    <source>
        <dbReference type="ARBA" id="ARBA00022777"/>
    </source>
</evidence>
<evidence type="ECO:0000256" key="7">
    <source>
        <dbReference type="SAM" id="Phobius"/>
    </source>
</evidence>
<dbReference type="Pfam" id="PF00512">
    <property type="entry name" value="HisKA"/>
    <property type="match status" value="1"/>
</dbReference>
<dbReference type="InterPro" id="IPR036097">
    <property type="entry name" value="HisK_dim/P_sf"/>
</dbReference>
<keyword evidence="7" id="KW-1133">Transmembrane helix</keyword>
<dbReference type="InterPro" id="IPR003594">
    <property type="entry name" value="HATPase_dom"/>
</dbReference>
<dbReference type="SUPFAM" id="SSF55874">
    <property type="entry name" value="ATPase domain of HSP90 chaperone/DNA topoisomerase II/histidine kinase"/>
    <property type="match status" value="1"/>
</dbReference>
<protein>
    <recommendedName>
        <fullName evidence="2">histidine kinase</fullName>
        <ecNumber evidence="2">2.7.13.3</ecNumber>
    </recommendedName>
</protein>
<dbReference type="CDD" id="cd00075">
    <property type="entry name" value="HATPase"/>
    <property type="match status" value="1"/>
</dbReference>
<organism evidence="9 10">
    <name type="scientific">Gramella jeungdoensis</name>
    <dbReference type="NCBI Taxonomy" id="708091"/>
    <lineage>
        <taxon>Bacteria</taxon>
        <taxon>Pseudomonadati</taxon>
        <taxon>Bacteroidota</taxon>
        <taxon>Flavobacteriia</taxon>
        <taxon>Flavobacteriales</taxon>
        <taxon>Flavobacteriaceae</taxon>
        <taxon>Christiangramia</taxon>
    </lineage>
</organism>
<feature type="transmembrane region" description="Helical" evidence="7">
    <location>
        <begin position="12"/>
        <end position="30"/>
    </location>
</feature>